<dbReference type="InterPro" id="IPR011042">
    <property type="entry name" value="6-blade_b-propeller_TolB-like"/>
</dbReference>
<feature type="domain" description="Glucose/Sorbosone dehydrogenase" evidence="2">
    <location>
        <begin position="44"/>
        <end position="287"/>
    </location>
</feature>
<keyword evidence="1" id="KW-0732">Signal</keyword>
<evidence type="ECO:0000256" key="1">
    <source>
        <dbReference type="SAM" id="SignalP"/>
    </source>
</evidence>
<sequence>MFKRKFWKWPLASLLVSAALATQANQTFQSDKADFHLETVAAGLEHPWAIAFLPDGSALITEREGRLRILEDGQLRSEPVKGLPELVVSGQGGLLDVLLHPDFEANRLLFLSYAHRNREGMTTRVARATLADNSLQDVEVIFEALPRSNTSRHFAGRMQFDRDGNLYISVGDRGEMDRAQDTADDAGGVHRITISGEPAEDNPFADQSGFNASFFTYGNRNIQGMTRHPQTGEIWSHEHGPRGGDEVNVLRAGNNYGWPKVTYGIDYSGLPISSRTTMEGITEPLHY</sequence>
<dbReference type="EMBL" id="DLYI01000297">
    <property type="protein sequence ID" value="HAC30442.1"/>
    <property type="molecule type" value="Genomic_DNA"/>
</dbReference>
<dbReference type="AlphaFoldDB" id="A0A3B8WR79"/>
<dbReference type="InterPro" id="IPR011041">
    <property type="entry name" value="Quinoprot_gluc/sorb_DH_b-prop"/>
</dbReference>
<feature type="chain" id="PRO_5017808718" evidence="1">
    <location>
        <begin position="25"/>
        <end position="287"/>
    </location>
</feature>
<reference evidence="3 4" key="1">
    <citation type="journal article" date="2018" name="Nat. Biotechnol.">
        <title>A standardized bacterial taxonomy based on genome phylogeny substantially revises the tree of life.</title>
        <authorList>
            <person name="Parks D.H."/>
            <person name="Chuvochina M."/>
            <person name="Waite D.W."/>
            <person name="Rinke C."/>
            <person name="Skarshewski A."/>
            <person name="Chaumeil P.A."/>
            <person name="Hugenholtz P."/>
        </authorList>
    </citation>
    <scope>NUCLEOTIDE SEQUENCE [LARGE SCALE GENOMIC DNA]</scope>
    <source>
        <strain evidence="3">UBA9049</strain>
    </source>
</reference>
<organism evidence="3 4">
    <name type="scientific">Marinobacter nauticus</name>
    <name type="common">Marinobacter hydrocarbonoclasticus</name>
    <name type="synonym">Marinobacter aquaeolei</name>
    <dbReference type="NCBI Taxonomy" id="2743"/>
    <lineage>
        <taxon>Bacteria</taxon>
        <taxon>Pseudomonadati</taxon>
        <taxon>Pseudomonadota</taxon>
        <taxon>Gammaproteobacteria</taxon>
        <taxon>Pseudomonadales</taxon>
        <taxon>Marinobacteraceae</taxon>
        <taxon>Marinobacter</taxon>
    </lineage>
</organism>
<comment type="caution">
    <text evidence="3">The sequence shown here is derived from an EMBL/GenBank/DDBJ whole genome shotgun (WGS) entry which is preliminary data.</text>
</comment>
<proteinExistence type="predicted"/>
<evidence type="ECO:0000259" key="2">
    <source>
        <dbReference type="Pfam" id="PF07995"/>
    </source>
</evidence>
<evidence type="ECO:0000313" key="4">
    <source>
        <dbReference type="Proteomes" id="UP000261325"/>
    </source>
</evidence>
<dbReference type="PANTHER" id="PTHR19328">
    <property type="entry name" value="HEDGEHOG-INTERACTING PROTEIN"/>
    <property type="match status" value="1"/>
</dbReference>
<dbReference type="PANTHER" id="PTHR19328:SF75">
    <property type="entry name" value="ALDOSE SUGAR DEHYDROGENASE YLII"/>
    <property type="match status" value="1"/>
</dbReference>
<gene>
    <name evidence="3" type="ORF">DCF82_21945</name>
</gene>
<dbReference type="InterPro" id="IPR012938">
    <property type="entry name" value="Glc/Sorbosone_DH"/>
</dbReference>
<protein>
    <submittedName>
        <fullName evidence="3">Glucose dehydrogenase</fullName>
    </submittedName>
</protein>
<dbReference type="Proteomes" id="UP000261325">
    <property type="component" value="Unassembled WGS sequence"/>
</dbReference>
<evidence type="ECO:0000313" key="3">
    <source>
        <dbReference type="EMBL" id="HAC30442.1"/>
    </source>
</evidence>
<dbReference type="Gene3D" id="2.120.10.30">
    <property type="entry name" value="TolB, C-terminal domain"/>
    <property type="match status" value="1"/>
</dbReference>
<feature type="signal peptide" evidence="1">
    <location>
        <begin position="1"/>
        <end position="24"/>
    </location>
</feature>
<dbReference type="Pfam" id="PF07995">
    <property type="entry name" value="GSDH"/>
    <property type="match status" value="1"/>
</dbReference>
<name>A0A3B8WR79_MARNT</name>
<feature type="non-terminal residue" evidence="3">
    <location>
        <position position="287"/>
    </location>
</feature>
<dbReference type="SUPFAM" id="SSF50952">
    <property type="entry name" value="Soluble quinoprotein glucose dehydrogenase"/>
    <property type="match status" value="1"/>
</dbReference>
<accession>A0A3B8WR79</accession>